<dbReference type="Gene3D" id="2.60.120.200">
    <property type="match status" value="1"/>
</dbReference>
<protein>
    <recommendedName>
        <fullName evidence="16">Secretion system C-terminal sorting domain-containing protein</fullName>
    </recommendedName>
</protein>
<dbReference type="GO" id="GO:0005975">
    <property type="term" value="P:carbohydrate metabolic process"/>
    <property type="evidence" value="ECO:0007669"/>
    <property type="project" value="UniProtKB-ARBA"/>
</dbReference>
<dbReference type="NCBIfam" id="TIGR04183">
    <property type="entry name" value="Por_Secre_tail"/>
    <property type="match status" value="1"/>
</dbReference>
<dbReference type="SUPFAM" id="SSF49899">
    <property type="entry name" value="Concanavalin A-like lectins/glucanases"/>
    <property type="match status" value="1"/>
</dbReference>
<keyword evidence="8" id="KW-1133">Transmembrane helix</keyword>
<evidence type="ECO:0000259" key="12">
    <source>
        <dbReference type="Pfam" id="PF11721"/>
    </source>
</evidence>
<dbReference type="AlphaFoldDB" id="A0A2T2YER4"/>
<dbReference type="Gene3D" id="2.60.40.10">
    <property type="entry name" value="Immunoglobulins"/>
    <property type="match status" value="2"/>
</dbReference>
<keyword evidence="15" id="KW-1185">Reference proteome</keyword>
<organism evidence="14 15">
    <name type="scientific">Adhaeribacter arboris</name>
    <dbReference type="NCBI Taxonomy" id="2072846"/>
    <lineage>
        <taxon>Bacteria</taxon>
        <taxon>Pseudomonadati</taxon>
        <taxon>Bacteroidota</taxon>
        <taxon>Cytophagia</taxon>
        <taxon>Cytophagales</taxon>
        <taxon>Hymenobacteraceae</taxon>
        <taxon>Adhaeribacter</taxon>
    </lineage>
</organism>
<dbReference type="InterPro" id="IPR039155">
    <property type="entry name" value="MLEC"/>
</dbReference>
<sequence length="1006" mass="108372">MKKKYTSIPLAYRKKWLVLGLIISLLTINNSLFAKKLTLADAPCSPISTLPCNQLSIALPFSLTFNSSVANSITDKVGAGTGFTMVDTYSGTRNPADGSPSNASIPGYEPSKLTVSSGTLKILSSKGIASTTSNNQLNSLAVRVDSKNKLQVDVTILNPYKGTNFEQGGLWFGLSDKTFVKLVATGNQIEMRREFNDVSSTTDQRTTTVISNLNTQTVRLRLVVSPASNTIEGFYSTDGTNYLNVGATYTAKSLNIAGMGLTSSTAYAGIFTSHRNGTTPITYTFDNFGVKSLTTPNPLSSNAYLLLENPDKLPAYDQLTFSNIQIPWRRTTPEVTPYNANHNRVKLKISNKGTEDLVITNFSLSNPSGWKLDTLNGVAYDPAKLPLTLSSGASAELGIQFIAKNLGNQVVVLTDRLTISSNDNFAPEKEVTLRGLYQYKGEGVNEPSAQQIIDAFGFTTRTGYGHNDGDIDGRTLVPNSSEVAADYFAQVDPSIPVSVSLMGSYHGCCAQGEKIQWYDKQTPGTIKTLFFQEPIDAQSLLPRKAKSNALASATFNISGNFGLIVGTSNSDRTKNFEQRLGMRFWKALDSNGNVIPNTYIFGTDYLGTTSTNYDYQDNVYIVSNVRLANGIADLPAFVPTPSSLSLGSLLVGANKSLTVQLTNQSANSVQISGVEVVGPNLSEFTADPPASATVVSKGSTTVNVNFKPTSRGLKNAALMVYFNGTGTPLRIPLYGLANDASFNLALVKRIKGGSDANVTINGTTWEADKAYRQGSVRLDKQVVVGPIAGTDQDVLYQTYLSATANLAETRYQIPLANGTYWIRMHFVENFFNGPVGARVFSTTIENELRQSGFDIYREVGYRAALVKDFEVVIKDGGLSMKFNPTANRLAIAALEIYKANAATVTAISNEIINENTTNTAALTVYPNPGSAGSQVDVVLTGFTPKQEVNLTVQDAMGRQFHTRQVITNSIGAAQVELSGSVSLPAGLYILNAQSTNVKTQAKLLIK</sequence>
<evidence type="ECO:0000256" key="6">
    <source>
        <dbReference type="ARBA" id="ARBA00022729"/>
    </source>
</evidence>
<keyword evidence="5" id="KW-0812">Transmembrane</keyword>
<keyword evidence="7" id="KW-0256">Endoplasmic reticulum</keyword>
<evidence type="ECO:0000256" key="5">
    <source>
        <dbReference type="ARBA" id="ARBA00022692"/>
    </source>
</evidence>
<evidence type="ECO:0000256" key="7">
    <source>
        <dbReference type="ARBA" id="ARBA00022824"/>
    </source>
</evidence>
<feature type="domain" description="Abnormal spindle-like microcephaly-associated protein ASH" evidence="13">
    <location>
        <begin position="637"/>
        <end position="726"/>
    </location>
</feature>
<dbReference type="GO" id="GO:0004553">
    <property type="term" value="F:hydrolase activity, hydrolyzing O-glycosyl compounds"/>
    <property type="evidence" value="ECO:0007669"/>
    <property type="project" value="UniProtKB-ARBA"/>
</dbReference>
<dbReference type="Pfam" id="PF15780">
    <property type="entry name" value="ASH"/>
    <property type="match status" value="1"/>
</dbReference>
<dbReference type="InterPro" id="IPR013320">
    <property type="entry name" value="ConA-like_dom_sf"/>
</dbReference>
<dbReference type="InterPro" id="IPR031549">
    <property type="entry name" value="ASH"/>
</dbReference>
<gene>
    <name evidence="14" type="ORF">AHMF7605_10945</name>
</gene>
<keyword evidence="9" id="KW-0472">Membrane</keyword>
<comment type="caution">
    <text evidence="14">The sequence shown here is derived from an EMBL/GenBank/DDBJ whole genome shotgun (WGS) entry which is preliminary data.</text>
</comment>
<dbReference type="PANTHER" id="PTHR13460:SF0">
    <property type="entry name" value="MALECTIN"/>
    <property type="match status" value="1"/>
</dbReference>
<keyword evidence="11" id="KW-0119">Carbohydrate metabolism</keyword>
<dbReference type="GO" id="GO:0005737">
    <property type="term" value="C:cytoplasm"/>
    <property type="evidence" value="ECO:0007669"/>
    <property type="project" value="UniProtKB-SubCell"/>
</dbReference>
<feature type="domain" description="Malectin" evidence="12">
    <location>
        <begin position="749"/>
        <end position="907"/>
    </location>
</feature>
<evidence type="ECO:0000313" key="14">
    <source>
        <dbReference type="EMBL" id="PSR53999.1"/>
    </source>
</evidence>
<dbReference type="PANTHER" id="PTHR13460">
    <property type="match status" value="1"/>
</dbReference>
<evidence type="ECO:0008006" key="16">
    <source>
        <dbReference type="Google" id="ProtNLM"/>
    </source>
</evidence>
<dbReference type="EMBL" id="PYFT01000001">
    <property type="protein sequence ID" value="PSR53999.1"/>
    <property type="molecule type" value="Genomic_DNA"/>
</dbReference>
<keyword evidence="10" id="KW-0325">Glycoprotein</keyword>
<evidence type="ECO:0000256" key="2">
    <source>
        <dbReference type="ARBA" id="ARBA00004496"/>
    </source>
</evidence>
<dbReference type="Pfam" id="PF11721">
    <property type="entry name" value="Malectin"/>
    <property type="match status" value="1"/>
</dbReference>
<dbReference type="GO" id="GO:0016020">
    <property type="term" value="C:membrane"/>
    <property type="evidence" value="ECO:0007669"/>
    <property type="project" value="TreeGrafter"/>
</dbReference>
<evidence type="ECO:0000313" key="15">
    <source>
        <dbReference type="Proteomes" id="UP000240357"/>
    </source>
</evidence>
<dbReference type="Proteomes" id="UP000240357">
    <property type="component" value="Unassembled WGS sequence"/>
</dbReference>
<name>A0A2T2YER4_9BACT</name>
<evidence type="ECO:0000256" key="4">
    <source>
        <dbReference type="ARBA" id="ARBA00022490"/>
    </source>
</evidence>
<reference evidence="14 15" key="1">
    <citation type="submission" date="2018-03" db="EMBL/GenBank/DDBJ databases">
        <title>Adhaeribacter sp. HMF7605 Genome sequencing and assembly.</title>
        <authorList>
            <person name="Kang H."/>
            <person name="Kang J."/>
            <person name="Cha I."/>
            <person name="Kim H."/>
            <person name="Joh K."/>
        </authorList>
    </citation>
    <scope>NUCLEOTIDE SEQUENCE [LARGE SCALE GENOMIC DNA]</scope>
    <source>
        <strain evidence="14 15">HMF7605</strain>
    </source>
</reference>
<evidence type="ECO:0000259" key="13">
    <source>
        <dbReference type="Pfam" id="PF15780"/>
    </source>
</evidence>
<proteinExistence type="inferred from homology"/>
<dbReference type="GO" id="GO:0030246">
    <property type="term" value="F:carbohydrate binding"/>
    <property type="evidence" value="ECO:0007669"/>
    <property type="project" value="InterPro"/>
</dbReference>
<dbReference type="InterPro" id="IPR021720">
    <property type="entry name" value="Malectin_dom"/>
</dbReference>
<dbReference type="Gene3D" id="2.60.120.430">
    <property type="entry name" value="Galactose-binding lectin"/>
    <property type="match status" value="1"/>
</dbReference>
<comment type="subcellular location">
    <subcellularLocation>
        <location evidence="2">Cytoplasm</location>
    </subcellularLocation>
    <subcellularLocation>
        <location evidence="1">Endoplasmic reticulum membrane</location>
        <topology evidence="1">Single-pass type I membrane protein</topology>
    </subcellularLocation>
</comment>
<evidence type="ECO:0000256" key="3">
    <source>
        <dbReference type="ARBA" id="ARBA00009141"/>
    </source>
</evidence>
<evidence type="ECO:0000256" key="9">
    <source>
        <dbReference type="ARBA" id="ARBA00023136"/>
    </source>
</evidence>
<accession>A0A2T2YER4</accession>
<keyword evidence="4" id="KW-0963">Cytoplasm</keyword>
<dbReference type="InterPro" id="IPR013783">
    <property type="entry name" value="Ig-like_fold"/>
</dbReference>
<evidence type="ECO:0000256" key="11">
    <source>
        <dbReference type="ARBA" id="ARBA00023277"/>
    </source>
</evidence>
<evidence type="ECO:0000256" key="1">
    <source>
        <dbReference type="ARBA" id="ARBA00004115"/>
    </source>
</evidence>
<dbReference type="InterPro" id="IPR026444">
    <property type="entry name" value="Secre_tail"/>
</dbReference>
<evidence type="ECO:0000256" key="8">
    <source>
        <dbReference type="ARBA" id="ARBA00022989"/>
    </source>
</evidence>
<keyword evidence="6" id="KW-0732">Signal</keyword>
<evidence type="ECO:0000256" key="10">
    <source>
        <dbReference type="ARBA" id="ARBA00023180"/>
    </source>
</evidence>
<comment type="similarity">
    <text evidence="3">Belongs to the malectin family.</text>
</comment>